<gene>
    <name evidence="7" type="ORF">GXP70_24000</name>
</gene>
<keyword evidence="2" id="KW-0238">DNA-binding</keyword>
<keyword evidence="4" id="KW-0597">Phosphoprotein</keyword>
<keyword evidence="1" id="KW-0805">Transcription regulation</keyword>
<evidence type="ECO:0000313" key="8">
    <source>
        <dbReference type="Proteomes" id="UP000476064"/>
    </source>
</evidence>
<dbReference type="PROSITE" id="PS01124">
    <property type="entry name" value="HTH_ARAC_FAMILY_2"/>
    <property type="match status" value="1"/>
</dbReference>
<dbReference type="PANTHER" id="PTHR43280:SF2">
    <property type="entry name" value="HTH-TYPE TRANSCRIPTIONAL REGULATOR EXSA"/>
    <property type="match status" value="1"/>
</dbReference>
<evidence type="ECO:0000259" key="5">
    <source>
        <dbReference type="PROSITE" id="PS01124"/>
    </source>
</evidence>
<dbReference type="PANTHER" id="PTHR43280">
    <property type="entry name" value="ARAC-FAMILY TRANSCRIPTIONAL REGULATOR"/>
    <property type="match status" value="1"/>
</dbReference>
<dbReference type="KEGG" id="plyc:GXP70_24000"/>
<name>A0A6C0G4F2_9BACL</name>
<feature type="domain" description="Response regulatory" evidence="6">
    <location>
        <begin position="3"/>
        <end position="120"/>
    </location>
</feature>
<accession>A0A6C0G4F2</accession>
<sequence length="554" mass="62631">MYRLLIVDNERLIVDNLVDLFQKSETLALEVFGVYTAAAALELMARMKIDIVLSDIRMPGMNGLELQQEINLQWPLCKVIFLSGYDDFEYIQQAMRNSGVDYLLKTEGERKIEETVAKAVRQLDDAVEKEQLIAQARERMSVTKPLLHKEFLWAVLLGEPQPLRHLAEQFAGLDIPLDANAPVLLAVGRVDDWKDGFTLSDRELLVYAIRNIAEEYWHGGAKSVSVAFDKNKIVWMIQPNEPVPDGKQGEQIRARTVRFAQGMAESIQQTSDQLLKLSLSLAVASDFRPWPQAAEQFENLKLLLNFGAGLGRGALILGQQRRGEPLPAGGHDHAVRSGLKALESLAAFLENGQRHQFFIDYAQLMAIGGGEGTELLRMEIDINLAAIFLSYINRWGLHAELAERHDLTRLLHFNDRGAWTETTAYYTALAEELFEIKRAGQTFQENDIVKHVQWYVDQNLAGDLSLTRIGEVVGHNPYYLSRLYKQITNEGLSEFIARSRMRKAKELLGQQGLRISDIAKSVGFSTDQSFYRLFKKAAGVTPQEYREHAAKVEK</sequence>
<dbReference type="PRINTS" id="PR00032">
    <property type="entry name" value="HTHARAC"/>
</dbReference>
<dbReference type="CDD" id="cd17536">
    <property type="entry name" value="REC_YesN-like"/>
    <property type="match status" value="1"/>
</dbReference>
<evidence type="ECO:0000313" key="7">
    <source>
        <dbReference type="EMBL" id="QHT62741.1"/>
    </source>
</evidence>
<keyword evidence="8" id="KW-1185">Reference proteome</keyword>
<dbReference type="SUPFAM" id="SSF52172">
    <property type="entry name" value="CheY-like"/>
    <property type="match status" value="1"/>
</dbReference>
<dbReference type="GO" id="GO:0043565">
    <property type="term" value="F:sequence-specific DNA binding"/>
    <property type="evidence" value="ECO:0007669"/>
    <property type="project" value="InterPro"/>
</dbReference>
<dbReference type="SMART" id="SM00448">
    <property type="entry name" value="REC"/>
    <property type="match status" value="1"/>
</dbReference>
<feature type="modified residue" description="4-aspartylphosphate" evidence="4">
    <location>
        <position position="55"/>
    </location>
</feature>
<evidence type="ECO:0000256" key="3">
    <source>
        <dbReference type="ARBA" id="ARBA00023163"/>
    </source>
</evidence>
<reference evidence="7 8" key="1">
    <citation type="submission" date="2020-01" db="EMBL/GenBank/DDBJ databases">
        <title>Paenibacillus sp. nov., isolated from tomato rhizosphere.</title>
        <authorList>
            <person name="Weon H.-Y."/>
            <person name="Lee S.A."/>
        </authorList>
    </citation>
    <scope>NUCLEOTIDE SEQUENCE [LARGE SCALE GENOMIC DNA]</scope>
    <source>
        <strain evidence="7 8">12200R-189</strain>
    </source>
</reference>
<evidence type="ECO:0000259" key="6">
    <source>
        <dbReference type="PROSITE" id="PS50110"/>
    </source>
</evidence>
<evidence type="ECO:0000256" key="4">
    <source>
        <dbReference type="PROSITE-ProRule" id="PRU00169"/>
    </source>
</evidence>
<protein>
    <submittedName>
        <fullName evidence="7">Response regulator</fullName>
    </submittedName>
</protein>
<dbReference type="InterPro" id="IPR001789">
    <property type="entry name" value="Sig_transdc_resp-reg_receiver"/>
</dbReference>
<dbReference type="PROSITE" id="PS50110">
    <property type="entry name" value="RESPONSE_REGULATORY"/>
    <property type="match status" value="1"/>
</dbReference>
<dbReference type="Proteomes" id="UP000476064">
    <property type="component" value="Chromosome"/>
</dbReference>
<organism evidence="7 8">
    <name type="scientific">Paenibacillus lycopersici</name>
    <dbReference type="NCBI Taxonomy" id="2704462"/>
    <lineage>
        <taxon>Bacteria</taxon>
        <taxon>Bacillati</taxon>
        <taxon>Bacillota</taxon>
        <taxon>Bacilli</taxon>
        <taxon>Bacillales</taxon>
        <taxon>Paenibacillaceae</taxon>
        <taxon>Paenibacillus</taxon>
    </lineage>
</organism>
<keyword evidence="3" id="KW-0804">Transcription</keyword>
<dbReference type="EMBL" id="CP048209">
    <property type="protein sequence ID" value="QHT62741.1"/>
    <property type="molecule type" value="Genomic_DNA"/>
</dbReference>
<dbReference type="RefSeq" id="WP_162359172.1">
    <property type="nucleotide sequence ID" value="NZ_CP048209.1"/>
</dbReference>
<dbReference type="Gene3D" id="3.40.50.2300">
    <property type="match status" value="1"/>
</dbReference>
<dbReference type="Gene3D" id="1.10.10.60">
    <property type="entry name" value="Homeodomain-like"/>
    <property type="match status" value="2"/>
</dbReference>
<proteinExistence type="predicted"/>
<dbReference type="AlphaFoldDB" id="A0A6C0G4F2"/>
<dbReference type="Pfam" id="PF00072">
    <property type="entry name" value="Response_reg"/>
    <property type="match status" value="1"/>
</dbReference>
<dbReference type="SMART" id="SM00342">
    <property type="entry name" value="HTH_ARAC"/>
    <property type="match status" value="1"/>
</dbReference>
<dbReference type="GO" id="GO:0003700">
    <property type="term" value="F:DNA-binding transcription factor activity"/>
    <property type="evidence" value="ECO:0007669"/>
    <property type="project" value="InterPro"/>
</dbReference>
<dbReference type="InterPro" id="IPR018060">
    <property type="entry name" value="HTH_AraC"/>
</dbReference>
<feature type="domain" description="HTH araC/xylS-type" evidence="5">
    <location>
        <begin position="450"/>
        <end position="548"/>
    </location>
</feature>
<dbReference type="Pfam" id="PF12833">
    <property type="entry name" value="HTH_18"/>
    <property type="match status" value="1"/>
</dbReference>
<dbReference type="GO" id="GO:0000160">
    <property type="term" value="P:phosphorelay signal transduction system"/>
    <property type="evidence" value="ECO:0007669"/>
    <property type="project" value="InterPro"/>
</dbReference>
<dbReference type="InterPro" id="IPR020449">
    <property type="entry name" value="Tscrpt_reg_AraC-type_HTH"/>
</dbReference>
<evidence type="ECO:0000256" key="2">
    <source>
        <dbReference type="ARBA" id="ARBA00023125"/>
    </source>
</evidence>
<dbReference type="SUPFAM" id="SSF46689">
    <property type="entry name" value="Homeodomain-like"/>
    <property type="match status" value="2"/>
</dbReference>
<dbReference type="InterPro" id="IPR011006">
    <property type="entry name" value="CheY-like_superfamily"/>
</dbReference>
<dbReference type="InterPro" id="IPR009057">
    <property type="entry name" value="Homeodomain-like_sf"/>
</dbReference>
<evidence type="ECO:0000256" key="1">
    <source>
        <dbReference type="ARBA" id="ARBA00023015"/>
    </source>
</evidence>